<dbReference type="Proteomes" id="UP000190140">
    <property type="component" value="Unassembled WGS sequence"/>
</dbReference>
<evidence type="ECO:0000256" key="7">
    <source>
        <dbReference type="ARBA" id="ARBA00022842"/>
    </source>
</evidence>
<dbReference type="Gene3D" id="1.10.3090.10">
    <property type="entry name" value="cca-adding enzyme, domain 2"/>
    <property type="match status" value="1"/>
</dbReference>
<comment type="similarity">
    <text evidence="9">Belongs to the tRNA nucleotidyltransferase/poly(A) polymerase family.</text>
</comment>
<proteinExistence type="inferred from homology"/>
<dbReference type="AlphaFoldDB" id="A0A1V4IBP6"/>
<keyword evidence="4 13" id="KW-0548">Nucleotidyltransferase</keyword>
<evidence type="ECO:0000313" key="14">
    <source>
        <dbReference type="Proteomes" id="UP000190140"/>
    </source>
</evidence>
<gene>
    <name evidence="13" type="primary">cca_1</name>
    <name evidence="13" type="ORF">CLOTH_02390</name>
</gene>
<sequence>MKINIPKEVEYIINKIEENGYEAFIVGGCVRDSLLGKIPNDFDITTNANPKTVLEIFKDEITIPTGLKHGTITLVINKNHYEITTYRIEGTYSDNRKPDKVEYTNDLIQDLKRRDFTINAMAYNKRIGLVDKFDGKKDLKNKIIRAVGNPDERFKEDALRMLRAIRFSSQLNFNIHKDTLNAISKNAELINNISSERIRDEINKILVSNNSGKIYLMHKIGLLRHIILELDEGMKTKQNNPYHIYNVGIHTLKSVKNIEPILHLRLSMLLHDIGKVKVKTTDENGIDHFYNHAKISSEISVEILKRLHYDNNTIEKVRLLTLYHDSKIHPNKKSIKKWLNRIGKENLDDLLKVKLADNLAKNSICHDEIKKEIKEIKEILKKVVESNECFTIKDLAISGKDIMNLGYNQGKEIGIILNEMLEIVIDNPDLNNKDYLLNIIKTKKHFL</sequence>
<dbReference type="EMBL" id="MZGW01000001">
    <property type="protein sequence ID" value="OPJ56957.1"/>
    <property type="molecule type" value="Genomic_DNA"/>
</dbReference>
<dbReference type="CDD" id="cd00077">
    <property type="entry name" value="HDc"/>
    <property type="match status" value="1"/>
</dbReference>
<name>A0A1V4IBP6_9FIRM</name>
<evidence type="ECO:0000259" key="10">
    <source>
        <dbReference type="Pfam" id="PF01743"/>
    </source>
</evidence>
<keyword evidence="6" id="KW-0547">Nucleotide-binding</keyword>
<dbReference type="CDD" id="cd05398">
    <property type="entry name" value="NT_ClassII-CCAase"/>
    <property type="match status" value="1"/>
</dbReference>
<keyword evidence="7" id="KW-0460">Magnesium</keyword>
<dbReference type="GO" id="GO:0004810">
    <property type="term" value="F:CCA tRNA nucleotidyltransferase activity"/>
    <property type="evidence" value="ECO:0007669"/>
    <property type="project" value="UniProtKB-EC"/>
</dbReference>
<dbReference type="GO" id="GO:0000049">
    <property type="term" value="F:tRNA binding"/>
    <property type="evidence" value="ECO:0007669"/>
    <property type="project" value="TreeGrafter"/>
</dbReference>
<keyword evidence="14" id="KW-1185">Reference proteome</keyword>
<evidence type="ECO:0000256" key="8">
    <source>
        <dbReference type="ARBA" id="ARBA00022884"/>
    </source>
</evidence>
<evidence type="ECO:0000256" key="3">
    <source>
        <dbReference type="ARBA" id="ARBA00022694"/>
    </source>
</evidence>
<dbReference type="InterPro" id="IPR032810">
    <property type="entry name" value="CCA-adding_enz_C"/>
</dbReference>
<dbReference type="GO" id="GO:0000166">
    <property type="term" value="F:nucleotide binding"/>
    <property type="evidence" value="ECO:0007669"/>
    <property type="project" value="UniProtKB-KW"/>
</dbReference>
<keyword evidence="3" id="KW-0819">tRNA processing</keyword>
<dbReference type="Pfam" id="PF13735">
    <property type="entry name" value="tRNA_NucTran2_2"/>
    <property type="match status" value="1"/>
</dbReference>
<feature type="domain" description="tRNA nucleotidyltransferase/poly(A) polymerase RNA and SrmB- binding" evidence="11">
    <location>
        <begin position="172"/>
        <end position="232"/>
    </location>
</feature>
<dbReference type="Gene3D" id="1.10.246.80">
    <property type="match status" value="1"/>
</dbReference>
<comment type="caution">
    <text evidence="13">The sequence shown here is derived from an EMBL/GenBank/DDBJ whole genome shotgun (WGS) entry which is preliminary data.</text>
</comment>
<organism evidence="13 14">
    <name type="scientific">Alkalithermobacter paradoxus</name>
    <dbReference type="NCBI Taxonomy" id="29349"/>
    <lineage>
        <taxon>Bacteria</taxon>
        <taxon>Bacillati</taxon>
        <taxon>Bacillota</taxon>
        <taxon>Clostridia</taxon>
        <taxon>Peptostreptococcales</taxon>
        <taxon>Tepidibacteraceae</taxon>
        <taxon>Alkalithermobacter</taxon>
    </lineage>
</organism>
<dbReference type="InterPro" id="IPR043519">
    <property type="entry name" value="NT_sf"/>
</dbReference>
<accession>A0A1V4IBP6</accession>
<keyword evidence="8 9" id="KW-0694">RNA-binding</keyword>
<evidence type="ECO:0000256" key="6">
    <source>
        <dbReference type="ARBA" id="ARBA00022741"/>
    </source>
</evidence>
<dbReference type="RefSeq" id="WP_079410389.1">
    <property type="nucleotide sequence ID" value="NZ_MZGW01000001.1"/>
</dbReference>
<reference evidence="13 14" key="1">
    <citation type="submission" date="2017-03" db="EMBL/GenBank/DDBJ databases">
        <title>Genome sequence of Clostridium thermoalcaliphilum DSM 7309.</title>
        <authorList>
            <person name="Poehlein A."/>
            <person name="Daniel R."/>
        </authorList>
    </citation>
    <scope>NUCLEOTIDE SEQUENCE [LARGE SCALE GENOMIC DNA]</scope>
    <source>
        <strain evidence="13 14">DSM 7309</strain>
    </source>
</reference>
<dbReference type="Pfam" id="PF01743">
    <property type="entry name" value="PolyA_pol"/>
    <property type="match status" value="1"/>
</dbReference>
<dbReference type="SUPFAM" id="SSF81891">
    <property type="entry name" value="Poly A polymerase C-terminal region-like"/>
    <property type="match status" value="1"/>
</dbReference>
<dbReference type="STRING" id="29349.CLOTH_02390"/>
<evidence type="ECO:0000259" key="12">
    <source>
        <dbReference type="Pfam" id="PF13735"/>
    </source>
</evidence>
<evidence type="ECO:0000256" key="2">
    <source>
        <dbReference type="ARBA" id="ARBA00022679"/>
    </source>
</evidence>
<dbReference type="PANTHER" id="PTHR46173:SF1">
    <property type="entry name" value="CCA TRNA NUCLEOTIDYLTRANSFERASE 1, MITOCHONDRIAL"/>
    <property type="match status" value="1"/>
</dbReference>
<comment type="cofactor">
    <cofactor evidence="1">
        <name>Mg(2+)</name>
        <dbReference type="ChEBI" id="CHEBI:18420"/>
    </cofactor>
</comment>
<evidence type="ECO:0000313" key="13">
    <source>
        <dbReference type="EMBL" id="OPJ56957.1"/>
    </source>
</evidence>
<dbReference type="GO" id="GO:0046872">
    <property type="term" value="F:metal ion binding"/>
    <property type="evidence" value="ECO:0007669"/>
    <property type="project" value="UniProtKB-KW"/>
</dbReference>
<keyword evidence="5" id="KW-0479">Metal-binding</keyword>
<dbReference type="EC" id="2.7.7.72" evidence="13"/>
<feature type="domain" description="Poly A polymerase head" evidence="10">
    <location>
        <begin position="23"/>
        <end position="145"/>
    </location>
</feature>
<dbReference type="InterPro" id="IPR003607">
    <property type="entry name" value="HD/PDEase_dom"/>
</dbReference>
<dbReference type="GO" id="GO:0008033">
    <property type="term" value="P:tRNA processing"/>
    <property type="evidence" value="ECO:0007669"/>
    <property type="project" value="UniProtKB-KW"/>
</dbReference>
<dbReference type="InterPro" id="IPR002646">
    <property type="entry name" value="PolA_pol_head_dom"/>
</dbReference>
<dbReference type="PANTHER" id="PTHR46173">
    <property type="entry name" value="CCA TRNA NUCLEOTIDYLTRANSFERASE 1, MITOCHONDRIAL"/>
    <property type="match status" value="1"/>
</dbReference>
<dbReference type="NCBIfam" id="NF009814">
    <property type="entry name" value="PRK13299.1"/>
    <property type="match status" value="1"/>
</dbReference>
<dbReference type="SUPFAM" id="SSF81301">
    <property type="entry name" value="Nucleotidyltransferase"/>
    <property type="match status" value="1"/>
</dbReference>
<dbReference type="Pfam" id="PF12627">
    <property type="entry name" value="PolyA_pol_RNAbd"/>
    <property type="match status" value="1"/>
</dbReference>
<evidence type="ECO:0000256" key="5">
    <source>
        <dbReference type="ARBA" id="ARBA00022723"/>
    </source>
</evidence>
<evidence type="ECO:0000259" key="11">
    <source>
        <dbReference type="Pfam" id="PF12627"/>
    </source>
</evidence>
<evidence type="ECO:0000256" key="9">
    <source>
        <dbReference type="RuleBase" id="RU003953"/>
    </source>
</evidence>
<keyword evidence="2 9" id="KW-0808">Transferase</keyword>
<evidence type="ECO:0000256" key="4">
    <source>
        <dbReference type="ARBA" id="ARBA00022695"/>
    </source>
</evidence>
<dbReference type="InterPro" id="IPR032828">
    <property type="entry name" value="PolyA_RNA-bd"/>
</dbReference>
<feature type="domain" description="CCA-adding enzyme C-terminal" evidence="12">
    <location>
        <begin position="283"/>
        <end position="438"/>
    </location>
</feature>
<protein>
    <submittedName>
        <fullName evidence="13">CCA-adding enzyme</fullName>
        <ecNumber evidence="13">2.7.7.72</ecNumber>
    </submittedName>
</protein>
<dbReference type="OrthoDB" id="9805698at2"/>
<dbReference type="InterPro" id="IPR050264">
    <property type="entry name" value="Bact_CCA-adding_enz_type3_sf"/>
</dbReference>
<dbReference type="Gene3D" id="3.30.460.10">
    <property type="entry name" value="Beta Polymerase, domain 2"/>
    <property type="match status" value="1"/>
</dbReference>
<evidence type="ECO:0000256" key="1">
    <source>
        <dbReference type="ARBA" id="ARBA00001946"/>
    </source>
</evidence>